<comment type="caution">
    <text evidence="5">The sequence shown here is derived from an EMBL/GenBank/DDBJ whole genome shotgun (WGS) entry which is preliminary data.</text>
</comment>
<gene>
    <name evidence="5" type="ORF">CTER_3765</name>
</gene>
<dbReference type="InterPro" id="IPR017871">
    <property type="entry name" value="ABC_transporter-like_CS"/>
</dbReference>
<sequence>MIEIKHVKKYYGTKSLGLMDESALINSGEVVGILGQNGAGKSTLLKAVMGLTELTAGQVLIEGKTPVEMHREMAFITHEGSYFPHLTPRGYGEFLSEYFPGFNKERYEKLLKFFELEPGTKIKTFSHGQKARLEMCAGLSKMARYIIMDEPFLGEDILTRQDFIKLMASSIKEDETILVSTHHVNEIENFLDRAIILRRGRIAADVYIDDLKNQGKTLQQLIMELSGYSGDRFKELPD</sequence>
<dbReference type="PROSITE" id="PS00211">
    <property type="entry name" value="ABC_TRANSPORTER_1"/>
    <property type="match status" value="1"/>
</dbReference>
<dbReference type="PATRIC" id="fig|1195236.3.peg.3980"/>
<dbReference type="InterPro" id="IPR051782">
    <property type="entry name" value="ABC_Transporter_VariousFunc"/>
</dbReference>
<dbReference type="Gene3D" id="3.40.50.300">
    <property type="entry name" value="P-loop containing nucleotide triphosphate hydrolases"/>
    <property type="match status" value="1"/>
</dbReference>
<name>S0FPN8_RUMCE</name>
<keyword evidence="3" id="KW-0067">ATP-binding</keyword>
<dbReference type="SMART" id="SM00382">
    <property type="entry name" value="AAA"/>
    <property type="match status" value="1"/>
</dbReference>
<keyword evidence="1" id="KW-0813">Transport</keyword>
<dbReference type="Proteomes" id="UP000014155">
    <property type="component" value="Unassembled WGS sequence"/>
</dbReference>
<keyword evidence="2" id="KW-0547">Nucleotide-binding</keyword>
<dbReference type="PANTHER" id="PTHR42939:SF1">
    <property type="entry name" value="ABC TRANSPORTER ATP-BINDING PROTEIN ALBC-RELATED"/>
    <property type="match status" value="1"/>
</dbReference>
<evidence type="ECO:0000313" key="5">
    <source>
        <dbReference type="EMBL" id="EMS70438.1"/>
    </source>
</evidence>
<feature type="domain" description="ABC transporter" evidence="4">
    <location>
        <begin position="2"/>
        <end position="224"/>
    </location>
</feature>
<evidence type="ECO:0000313" key="6">
    <source>
        <dbReference type="Proteomes" id="UP000014155"/>
    </source>
</evidence>
<dbReference type="InterPro" id="IPR027417">
    <property type="entry name" value="P-loop_NTPase"/>
</dbReference>
<protein>
    <submittedName>
        <fullName evidence="5">ABC-type multidrug transport system, ATPase component</fullName>
    </submittedName>
</protein>
<accession>S0FPN8</accession>
<dbReference type="InterPro" id="IPR003593">
    <property type="entry name" value="AAA+_ATPase"/>
</dbReference>
<dbReference type="InterPro" id="IPR003439">
    <property type="entry name" value="ABC_transporter-like_ATP-bd"/>
</dbReference>
<reference evidence="5 6" key="1">
    <citation type="journal article" date="2013" name="Genome Announc.">
        <title>Draft Genome Sequence of the Cellulolytic, Mesophilic, Anaerobic Bacterium Clostridium termitidis Strain CT1112 (DSM 5398).</title>
        <authorList>
            <person name="Lal S."/>
            <person name="Ramachandran U."/>
            <person name="Zhang X."/>
            <person name="Munir R."/>
            <person name="Sparling R."/>
            <person name="Levin D.B."/>
        </authorList>
    </citation>
    <scope>NUCLEOTIDE SEQUENCE [LARGE SCALE GENOMIC DNA]</scope>
    <source>
        <strain evidence="5 6">CT1112</strain>
    </source>
</reference>
<dbReference type="SUPFAM" id="SSF52540">
    <property type="entry name" value="P-loop containing nucleoside triphosphate hydrolases"/>
    <property type="match status" value="1"/>
</dbReference>
<dbReference type="Pfam" id="PF00005">
    <property type="entry name" value="ABC_tran"/>
    <property type="match status" value="1"/>
</dbReference>
<dbReference type="STRING" id="1195236.CTER_3765"/>
<dbReference type="GO" id="GO:0005524">
    <property type="term" value="F:ATP binding"/>
    <property type="evidence" value="ECO:0007669"/>
    <property type="project" value="UniProtKB-KW"/>
</dbReference>
<dbReference type="PANTHER" id="PTHR42939">
    <property type="entry name" value="ABC TRANSPORTER ATP-BINDING PROTEIN ALBC-RELATED"/>
    <property type="match status" value="1"/>
</dbReference>
<keyword evidence="6" id="KW-1185">Reference proteome</keyword>
<proteinExistence type="predicted"/>
<evidence type="ECO:0000256" key="1">
    <source>
        <dbReference type="ARBA" id="ARBA00022448"/>
    </source>
</evidence>
<evidence type="ECO:0000259" key="4">
    <source>
        <dbReference type="PROSITE" id="PS50893"/>
    </source>
</evidence>
<evidence type="ECO:0000256" key="3">
    <source>
        <dbReference type="ARBA" id="ARBA00022840"/>
    </source>
</evidence>
<dbReference type="RefSeq" id="WP_004628315.1">
    <property type="nucleotide sequence ID" value="NZ_AORV01000054.1"/>
</dbReference>
<dbReference type="AlphaFoldDB" id="S0FPN8"/>
<dbReference type="GO" id="GO:0016887">
    <property type="term" value="F:ATP hydrolysis activity"/>
    <property type="evidence" value="ECO:0007669"/>
    <property type="project" value="InterPro"/>
</dbReference>
<dbReference type="CDD" id="cd03230">
    <property type="entry name" value="ABC_DR_subfamily_A"/>
    <property type="match status" value="1"/>
</dbReference>
<dbReference type="EMBL" id="AORV01000054">
    <property type="protein sequence ID" value="EMS70438.1"/>
    <property type="molecule type" value="Genomic_DNA"/>
</dbReference>
<organism evidence="5 6">
    <name type="scientific">Ruminiclostridium cellobioparum subsp. termitidis CT1112</name>
    <dbReference type="NCBI Taxonomy" id="1195236"/>
    <lineage>
        <taxon>Bacteria</taxon>
        <taxon>Bacillati</taxon>
        <taxon>Bacillota</taxon>
        <taxon>Clostridia</taxon>
        <taxon>Eubacteriales</taxon>
        <taxon>Oscillospiraceae</taxon>
        <taxon>Ruminiclostridium</taxon>
    </lineage>
</organism>
<evidence type="ECO:0000256" key="2">
    <source>
        <dbReference type="ARBA" id="ARBA00022741"/>
    </source>
</evidence>
<dbReference type="PROSITE" id="PS50893">
    <property type="entry name" value="ABC_TRANSPORTER_2"/>
    <property type="match status" value="1"/>
</dbReference>
<dbReference type="eggNOG" id="COG1131">
    <property type="taxonomic scope" value="Bacteria"/>
</dbReference>